<dbReference type="EMBL" id="CAWUFR010000005">
    <property type="protein sequence ID" value="CAK6950997.1"/>
    <property type="molecule type" value="Genomic_DNA"/>
</dbReference>
<evidence type="ECO:0000256" key="2">
    <source>
        <dbReference type="SAM" id="MobiDB-lite"/>
    </source>
</evidence>
<feature type="domain" description="BPTI/Kunitz inhibitor" evidence="5">
    <location>
        <begin position="91"/>
        <end position="143"/>
    </location>
</feature>
<dbReference type="AlphaFoldDB" id="A0AAV1MVZ5"/>
<dbReference type="InterPro" id="IPR050098">
    <property type="entry name" value="TFPI/VKTCI-like"/>
</dbReference>
<keyword evidence="1" id="KW-1015">Disulfide bond</keyword>
<name>A0AAV1MVZ5_SCOSC</name>
<feature type="chain" id="PRO_5043640059" evidence="4">
    <location>
        <begin position="20"/>
        <end position="217"/>
    </location>
</feature>
<feature type="domain" description="BPTI/Kunitz inhibitor" evidence="5">
    <location>
        <begin position="25"/>
        <end position="75"/>
    </location>
</feature>
<dbReference type="SUPFAM" id="SSF57362">
    <property type="entry name" value="BPTI-like"/>
    <property type="match status" value="2"/>
</dbReference>
<sequence length="217" mass="24180">MKHLLFFVVAFAAFYISHSQRQEFCSMLPDEGTGSKFDFEVYFDPSTDQCLPFLYKGEGGNQNRFQNEKECIRNCSDTPEKTYPTDALDICRLPKASGSSMCSANSVRYFYDPIHDKCKKFLYSGCIGNGNRFPEQSVCNATCAGIHVEGDTPEEDETDTPIAIICGVLLALIVVTIFTTVIVLTLKTKKQHAKKEAGKARDAQSVSPLQEQAIEME</sequence>
<dbReference type="InterPro" id="IPR020901">
    <property type="entry name" value="Prtase_inh_Kunz-CS"/>
</dbReference>
<evidence type="ECO:0000259" key="5">
    <source>
        <dbReference type="PROSITE" id="PS50279"/>
    </source>
</evidence>
<keyword evidence="7" id="KW-1185">Reference proteome</keyword>
<protein>
    <submittedName>
        <fullName evidence="6">BPTI/Kunitz domain-containing protein</fullName>
    </submittedName>
</protein>
<dbReference type="Proteomes" id="UP001314229">
    <property type="component" value="Unassembled WGS sequence"/>
</dbReference>
<feature type="region of interest" description="Disordered" evidence="2">
    <location>
        <begin position="197"/>
        <end position="217"/>
    </location>
</feature>
<keyword evidence="3" id="KW-0812">Transmembrane</keyword>
<dbReference type="PANTHER" id="PTHR10083:SF373">
    <property type="entry name" value="SERINE PEPTIDASE INHIBITOR, KUNITZ TYPE, 2"/>
    <property type="match status" value="1"/>
</dbReference>
<dbReference type="Gene3D" id="4.10.410.10">
    <property type="entry name" value="Pancreatic trypsin inhibitor Kunitz domain"/>
    <property type="match status" value="2"/>
</dbReference>
<comment type="caution">
    <text evidence="6">The sequence shown here is derived from an EMBL/GenBank/DDBJ whole genome shotgun (WGS) entry which is preliminary data.</text>
</comment>
<gene>
    <name evidence="6" type="ORF">FSCOSCO3_A035558</name>
</gene>
<organism evidence="6 7">
    <name type="scientific">Scomber scombrus</name>
    <name type="common">Atlantic mackerel</name>
    <name type="synonym">Scomber vernalis</name>
    <dbReference type="NCBI Taxonomy" id="13677"/>
    <lineage>
        <taxon>Eukaryota</taxon>
        <taxon>Metazoa</taxon>
        <taxon>Chordata</taxon>
        <taxon>Craniata</taxon>
        <taxon>Vertebrata</taxon>
        <taxon>Euteleostomi</taxon>
        <taxon>Actinopterygii</taxon>
        <taxon>Neopterygii</taxon>
        <taxon>Teleostei</taxon>
        <taxon>Neoteleostei</taxon>
        <taxon>Acanthomorphata</taxon>
        <taxon>Pelagiaria</taxon>
        <taxon>Scombriformes</taxon>
        <taxon>Scombridae</taxon>
        <taxon>Scomber</taxon>
    </lineage>
</organism>
<dbReference type="Pfam" id="PF00014">
    <property type="entry name" value="Kunitz_BPTI"/>
    <property type="match status" value="2"/>
</dbReference>
<dbReference type="PANTHER" id="PTHR10083">
    <property type="entry name" value="KUNITZ-TYPE PROTEASE INHIBITOR-RELATED"/>
    <property type="match status" value="1"/>
</dbReference>
<keyword evidence="3" id="KW-1133">Transmembrane helix</keyword>
<dbReference type="CDD" id="cd22593">
    <property type="entry name" value="Kunitz_conkunitzin"/>
    <property type="match status" value="1"/>
</dbReference>
<dbReference type="PRINTS" id="PR00759">
    <property type="entry name" value="BASICPTASE"/>
</dbReference>
<dbReference type="InterPro" id="IPR002223">
    <property type="entry name" value="Kunitz_BPTI"/>
</dbReference>
<reference evidence="6 7" key="1">
    <citation type="submission" date="2024-01" db="EMBL/GenBank/DDBJ databases">
        <authorList>
            <person name="Alioto T."/>
            <person name="Alioto T."/>
            <person name="Gomez Garrido J."/>
        </authorList>
    </citation>
    <scope>NUCLEOTIDE SEQUENCE [LARGE SCALE GENOMIC DNA]</scope>
</reference>
<dbReference type="GO" id="GO:0004867">
    <property type="term" value="F:serine-type endopeptidase inhibitor activity"/>
    <property type="evidence" value="ECO:0007669"/>
    <property type="project" value="InterPro"/>
</dbReference>
<keyword evidence="3" id="KW-0472">Membrane</keyword>
<accession>A0AAV1MVZ5</accession>
<evidence type="ECO:0000313" key="7">
    <source>
        <dbReference type="Proteomes" id="UP001314229"/>
    </source>
</evidence>
<dbReference type="PROSITE" id="PS50279">
    <property type="entry name" value="BPTI_KUNITZ_2"/>
    <property type="match status" value="2"/>
</dbReference>
<dbReference type="InterPro" id="IPR036880">
    <property type="entry name" value="Kunitz_BPTI_sf"/>
</dbReference>
<evidence type="ECO:0000313" key="6">
    <source>
        <dbReference type="EMBL" id="CAK6950997.1"/>
    </source>
</evidence>
<dbReference type="CDD" id="cd00109">
    <property type="entry name" value="Kunitz-type"/>
    <property type="match status" value="1"/>
</dbReference>
<dbReference type="GO" id="GO:0005615">
    <property type="term" value="C:extracellular space"/>
    <property type="evidence" value="ECO:0007669"/>
    <property type="project" value="TreeGrafter"/>
</dbReference>
<feature type="transmembrane region" description="Helical" evidence="3">
    <location>
        <begin position="162"/>
        <end position="186"/>
    </location>
</feature>
<keyword evidence="4" id="KW-0732">Signal</keyword>
<evidence type="ECO:0000256" key="1">
    <source>
        <dbReference type="ARBA" id="ARBA00023157"/>
    </source>
</evidence>
<evidence type="ECO:0000256" key="3">
    <source>
        <dbReference type="SAM" id="Phobius"/>
    </source>
</evidence>
<dbReference type="PROSITE" id="PS00280">
    <property type="entry name" value="BPTI_KUNITZ_1"/>
    <property type="match status" value="1"/>
</dbReference>
<evidence type="ECO:0000256" key="4">
    <source>
        <dbReference type="SAM" id="SignalP"/>
    </source>
</evidence>
<feature type="signal peptide" evidence="4">
    <location>
        <begin position="1"/>
        <end position="19"/>
    </location>
</feature>
<proteinExistence type="predicted"/>
<dbReference type="SMART" id="SM00131">
    <property type="entry name" value="KU"/>
    <property type="match status" value="2"/>
</dbReference>